<dbReference type="PROSITE" id="PS51750">
    <property type="entry name" value="BRO_N"/>
    <property type="match status" value="1"/>
</dbReference>
<dbReference type="PANTHER" id="PTHR35810">
    <property type="entry name" value="CYTOPLASMIC PROTEIN-RELATED"/>
    <property type="match status" value="1"/>
</dbReference>
<dbReference type="InterPro" id="IPR003497">
    <property type="entry name" value="BRO_N_domain"/>
</dbReference>
<dbReference type="AlphaFoldDB" id="X1GMF4"/>
<protein>
    <recommendedName>
        <fullName evidence="1">Bro-N domain-containing protein</fullName>
    </recommendedName>
</protein>
<feature type="non-terminal residue" evidence="2">
    <location>
        <position position="239"/>
    </location>
</feature>
<reference evidence="2" key="1">
    <citation type="journal article" date="2014" name="Front. Microbiol.">
        <title>High frequency of phylogenetically diverse reductive dehalogenase-homologous genes in deep subseafloor sedimentary metagenomes.</title>
        <authorList>
            <person name="Kawai M."/>
            <person name="Futagami T."/>
            <person name="Toyoda A."/>
            <person name="Takaki Y."/>
            <person name="Nishi S."/>
            <person name="Hori S."/>
            <person name="Arai W."/>
            <person name="Tsubouchi T."/>
            <person name="Morono Y."/>
            <person name="Uchiyama I."/>
            <person name="Ito T."/>
            <person name="Fujiyama A."/>
            <person name="Inagaki F."/>
            <person name="Takami H."/>
        </authorList>
    </citation>
    <scope>NUCLEOTIDE SEQUENCE</scope>
    <source>
        <strain evidence="2">Expedition CK06-06</strain>
    </source>
</reference>
<accession>X1GMF4</accession>
<feature type="domain" description="Bro-N" evidence="1">
    <location>
        <begin position="3"/>
        <end position="119"/>
    </location>
</feature>
<organism evidence="2">
    <name type="scientific">marine sediment metagenome</name>
    <dbReference type="NCBI Taxonomy" id="412755"/>
    <lineage>
        <taxon>unclassified sequences</taxon>
        <taxon>metagenomes</taxon>
        <taxon>ecological metagenomes</taxon>
    </lineage>
</organism>
<dbReference type="EMBL" id="BARU01008563">
    <property type="protein sequence ID" value="GAH42819.1"/>
    <property type="molecule type" value="Genomic_DNA"/>
</dbReference>
<evidence type="ECO:0000259" key="1">
    <source>
        <dbReference type="PROSITE" id="PS51750"/>
    </source>
</evidence>
<dbReference type="PANTHER" id="PTHR35810:SF1">
    <property type="entry name" value="CYTOPLASMIC PROTEIN"/>
    <property type="match status" value="1"/>
</dbReference>
<comment type="caution">
    <text evidence="2">The sequence shown here is derived from an EMBL/GenBank/DDBJ whole genome shotgun (WGS) entry which is preliminary data.</text>
</comment>
<evidence type="ECO:0000313" key="2">
    <source>
        <dbReference type="EMBL" id="GAH42819.1"/>
    </source>
</evidence>
<dbReference type="Pfam" id="PF13310">
    <property type="entry name" value="Virulence_RhuM"/>
    <property type="match status" value="1"/>
</dbReference>
<dbReference type="InterPro" id="IPR011204">
    <property type="entry name" value="Virulence_RhuM-like"/>
</dbReference>
<gene>
    <name evidence="2" type="ORF">S03H2_16720</name>
</gene>
<proteinExistence type="predicted"/>
<name>X1GMF4_9ZZZZ</name>
<sequence>MAKNKFNKGEIVIYQTSKKEVDLRVRFEGETIWLKQDEIAKLYSKERSVITKHINKIFADKEVDKKSNVHFLHIAGSDKRVVFYNLDVILAVGYRTNSARAIHFRKWATNVLKKYLLRGYAVNEKRLLETREKFKELQSAISFLQEKSKKELLSGQAGEILNLLSSYAKTLTLLEEYDKGKLKTAKGRKAKFVLKYEECQRIVKEIKKELIAKKEASDIFGRETRGAFEGIIKGLYQTF</sequence>